<reference evidence="1 2" key="1">
    <citation type="journal article" date="2023" name="Sci. Data">
        <title>Genome assembly of the Korean intertidal mud-creeper Batillaria attramentaria.</title>
        <authorList>
            <person name="Patra A.K."/>
            <person name="Ho P.T."/>
            <person name="Jun S."/>
            <person name="Lee S.J."/>
            <person name="Kim Y."/>
            <person name="Won Y.J."/>
        </authorList>
    </citation>
    <scope>NUCLEOTIDE SEQUENCE [LARGE SCALE GENOMIC DNA]</scope>
    <source>
        <strain evidence="1">Wonlab-2016</strain>
    </source>
</reference>
<accession>A0ABD0J3R4</accession>
<sequence>MEVSFRVVLKLSARSVLPRIGMRSPLHDVRSRFARWRFRRLARWDGSGAGVWPLEADDVELPASTQVPHVTMKQVHPLRVFTNVYPFFQLKVDLVAQDPQSRKGSLIHSTDDRSIASKWTDIKRGTGDGIYTLRNQHYCSGNWSLWEMP</sequence>
<gene>
    <name evidence="1" type="ORF">BaRGS_00039436</name>
</gene>
<proteinExistence type="predicted"/>
<name>A0ABD0J3R4_9CAEN</name>
<dbReference type="Proteomes" id="UP001519460">
    <property type="component" value="Unassembled WGS sequence"/>
</dbReference>
<keyword evidence="2" id="KW-1185">Reference proteome</keyword>
<feature type="non-terminal residue" evidence="1">
    <location>
        <position position="149"/>
    </location>
</feature>
<protein>
    <submittedName>
        <fullName evidence="1">Uncharacterized protein</fullName>
    </submittedName>
</protein>
<comment type="caution">
    <text evidence="1">The sequence shown here is derived from an EMBL/GenBank/DDBJ whole genome shotgun (WGS) entry which is preliminary data.</text>
</comment>
<dbReference type="EMBL" id="JACVVK020000689">
    <property type="protein sequence ID" value="KAK7455923.1"/>
    <property type="molecule type" value="Genomic_DNA"/>
</dbReference>
<evidence type="ECO:0000313" key="2">
    <source>
        <dbReference type="Proteomes" id="UP001519460"/>
    </source>
</evidence>
<evidence type="ECO:0000313" key="1">
    <source>
        <dbReference type="EMBL" id="KAK7455923.1"/>
    </source>
</evidence>
<organism evidence="1 2">
    <name type="scientific">Batillaria attramentaria</name>
    <dbReference type="NCBI Taxonomy" id="370345"/>
    <lineage>
        <taxon>Eukaryota</taxon>
        <taxon>Metazoa</taxon>
        <taxon>Spiralia</taxon>
        <taxon>Lophotrochozoa</taxon>
        <taxon>Mollusca</taxon>
        <taxon>Gastropoda</taxon>
        <taxon>Caenogastropoda</taxon>
        <taxon>Sorbeoconcha</taxon>
        <taxon>Cerithioidea</taxon>
        <taxon>Batillariidae</taxon>
        <taxon>Batillaria</taxon>
    </lineage>
</organism>
<dbReference type="AlphaFoldDB" id="A0ABD0J3R4"/>